<dbReference type="PANTHER" id="PTHR16220">
    <property type="entry name" value="WD REPEAT PROTEIN 8-RELATED"/>
    <property type="match status" value="1"/>
</dbReference>
<dbReference type="Pfam" id="PF00400">
    <property type="entry name" value="WD40"/>
    <property type="match status" value="1"/>
</dbReference>
<dbReference type="InterPro" id="IPR001680">
    <property type="entry name" value="WD40_rpt"/>
</dbReference>
<reference evidence="1" key="1">
    <citation type="submission" date="2021-09" db="EMBL/GenBank/DDBJ databases">
        <authorList>
            <consortium name="AG Swart"/>
            <person name="Singh M."/>
            <person name="Singh A."/>
            <person name="Seah K."/>
            <person name="Emmerich C."/>
        </authorList>
    </citation>
    <scope>NUCLEOTIDE SEQUENCE</scope>
    <source>
        <strain evidence="1">ATCC30299</strain>
    </source>
</reference>
<name>A0AAU9JJ87_9CILI</name>
<protein>
    <submittedName>
        <fullName evidence="1">Uncharacterized protein</fullName>
    </submittedName>
</protein>
<dbReference type="SUPFAM" id="SSF50998">
    <property type="entry name" value="Quinoprotein alcohol dehydrogenase-like"/>
    <property type="match status" value="1"/>
</dbReference>
<evidence type="ECO:0000313" key="1">
    <source>
        <dbReference type="EMBL" id="CAG9321779.1"/>
    </source>
</evidence>
<dbReference type="InterPro" id="IPR011047">
    <property type="entry name" value="Quinoprotein_ADH-like_sf"/>
</dbReference>
<dbReference type="GO" id="GO:0005815">
    <property type="term" value="C:microtubule organizing center"/>
    <property type="evidence" value="ECO:0007669"/>
    <property type="project" value="TreeGrafter"/>
</dbReference>
<proteinExistence type="predicted"/>
<evidence type="ECO:0000313" key="2">
    <source>
        <dbReference type="Proteomes" id="UP001162131"/>
    </source>
</evidence>
<dbReference type="InterPro" id="IPR015943">
    <property type="entry name" value="WD40/YVTN_repeat-like_dom_sf"/>
</dbReference>
<organism evidence="1 2">
    <name type="scientific">Blepharisma stoltei</name>
    <dbReference type="NCBI Taxonomy" id="1481888"/>
    <lineage>
        <taxon>Eukaryota</taxon>
        <taxon>Sar</taxon>
        <taxon>Alveolata</taxon>
        <taxon>Ciliophora</taxon>
        <taxon>Postciliodesmatophora</taxon>
        <taxon>Heterotrichea</taxon>
        <taxon>Heterotrichida</taxon>
        <taxon>Blepharismidae</taxon>
        <taxon>Blepharisma</taxon>
    </lineage>
</organism>
<dbReference type="Proteomes" id="UP001162131">
    <property type="component" value="Unassembled WGS sequence"/>
</dbReference>
<dbReference type="InterPro" id="IPR052778">
    <property type="entry name" value="Centrosome-WD_assoc"/>
</dbReference>
<dbReference type="InterPro" id="IPR011042">
    <property type="entry name" value="6-blade_b-propeller_TolB-like"/>
</dbReference>
<comment type="caution">
    <text evidence="1">The sequence shown here is derived from an EMBL/GenBank/DDBJ whole genome shotgun (WGS) entry which is preliminary data.</text>
</comment>
<accession>A0AAU9JJ87</accession>
<dbReference type="PANTHER" id="PTHR16220:SF0">
    <property type="entry name" value="WD REPEAT-CONTAINING PROTEIN WRAP73"/>
    <property type="match status" value="1"/>
</dbReference>
<dbReference type="Gene3D" id="2.120.10.30">
    <property type="entry name" value="TolB, C-terminal domain"/>
    <property type="match status" value="1"/>
</dbReference>
<dbReference type="EMBL" id="CAJZBQ010000029">
    <property type="protein sequence ID" value="CAG9321779.1"/>
    <property type="molecule type" value="Genomic_DNA"/>
</dbReference>
<dbReference type="AlphaFoldDB" id="A0AAU9JJ87"/>
<gene>
    <name evidence="1" type="ORF">BSTOLATCC_MIC29688</name>
</gene>
<dbReference type="GO" id="GO:1990811">
    <property type="term" value="C:MWP complex"/>
    <property type="evidence" value="ECO:0007669"/>
    <property type="project" value="TreeGrafter"/>
</dbReference>
<keyword evidence="2" id="KW-1185">Reference proteome</keyword>
<dbReference type="Gene3D" id="2.130.10.10">
    <property type="entry name" value="YVTN repeat-like/Quinoprotein amine dehydrogenase"/>
    <property type="match status" value="1"/>
</dbReference>
<sequence length="446" mass="50626">MNFSELVTFSGLVQFSPDSKYFAVVKQTALTIYSVSDIETLANWPLADQPSNLEWSRDSRYLLTTHQKRGIVQIYSVADQAWSGRITLTPCGVANAFWSPDSLQILAITDFELRLSAWNLTDMSVYHIKNPKFNDKGYSFSSDGKFMILAERNEGKDYIGIYYTGDWQVVNHFATETFDLEDAKWTPDDTAIIVWDSCLVYSLIIYSPLGTPLARHRPYDNGLGIKTLSVSPNGTFIAAGSYDQSARVFTKISWRFLSEFPHQNQITEGSDIHIYKEEEYNESLGFGGAEERLTSKYGMQEIPVKLPTLKVPKDKPNPPTGVSLCEWSNNTNYLATRNDSQPNVLWLWNMATLSLNVILIQQQPIKNAEWNSKTLHLAFCTGTPRLFLWSLEGASVCDVPLENKDFKVQKIVWSPDGQSMILMDKNKLLIAYPQFEVLEAGNEEYF</sequence>